<dbReference type="EMBL" id="BJNY01000002">
    <property type="protein sequence ID" value="GED05141.1"/>
    <property type="molecule type" value="Genomic_DNA"/>
</dbReference>
<comment type="cofactor">
    <cofactor evidence="1">
        <name>Mg(2+)</name>
        <dbReference type="ChEBI" id="CHEBI:18420"/>
    </cofactor>
</comment>
<feature type="binding site" evidence="4">
    <location>
        <position position="108"/>
    </location>
    <ligand>
        <name>substrate</name>
    </ligand>
</feature>
<dbReference type="GO" id="GO:0016829">
    <property type="term" value="F:lyase activity"/>
    <property type="evidence" value="ECO:0007669"/>
    <property type="project" value="UniProtKB-KW"/>
</dbReference>
<dbReference type="AlphaFoldDB" id="A0A4Y4DRL5"/>
<comment type="caution">
    <text evidence="7">The sequence shown here is derived from an EMBL/GenBank/DDBJ whole genome shotgun (WGS) entry which is preliminary data.</text>
</comment>
<evidence type="ECO:0000256" key="1">
    <source>
        <dbReference type="ARBA" id="ARBA00001946"/>
    </source>
</evidence>
<sequence>MIGPSILFCPADRPERYAKAAAAAHTVIIDLEDAVSEANKEAARQALLASSLDPARTIVRINPFDTSHIAADLRAVRQTNYTQLMLPKCESAEQARNLAPYEVIALCETALGIHAAADIAAAENVTALMWGAEDLIASLGGTSSRLPDGGYRDIARYARSQVLLQASIHAKLAIDSVYLKIEDLAGLAAESEDAAASGFGAKASIHPKQMPVIAAAFAPSQEAVARARALLEAAEHNPGVFSFEGQMVDEPLLRQARAVIAAAERG</sequence>
<protein>
    <submittedName>
        <fullName evidence="7">Citrate lyase subunit beta-like protein</fullName>
    </submittedName>
</protein>
<dbReference type="PIRSF" id="PIRSF015582">
    <property type="entry name" value="Cit_lyase_B"/>
    <property type="match status" value="1"/>
</dbReference>
<evidence type="ECO:0000313" key="8">
    <source>
        <dbReference type="Proteomes" id="UP000316612"/>
    </source>
</evidence>
<dbReference type="InterPro" id="IPR011206">
    <property type="entry name" value="Citrate_lyase_beta/mcl1/mcl2"/>
</dbReference>
<gene>
    <name evidence="7" type="primary">citE</name>
    <name evidence="7" type="ORF">AUR04nite_06730</name>
</gene>
<feature type="domain" description="HpcH/HpaI aldolase/citrate lyase" evidence="6">
    <location>
        <begin position="5"/>
        <end position="207"/>
    </location>
</feature>
<feature type="binding site" evidence="5">
    <location>
        <position position="134"/>
    </location>
    <ligand>
        <name>Mg(2+)</name>
        <dbReference type="ChEBI" id="CHEBI:18420"/>
    </ligand>
</feature>
<name>A0A4Y4DRL5_GLUUR</name>
<dbReference type="RefSeq" id="WP_141361896.1">
    <property type="nucleotide sequence ID" value="NZ_BAAAJL010000003.1"/>
</dbReference>
<organism evidence="7 8">
    <name type="scientific">Glutamicibacter uratoxydans</name>
    <name type="common">Arthrobacter uratoxydans</name>
    <dbReference type="NCBI Taxonomy" id="43667"/>
    <lineage>
        <taxon>Bacteria</taxon>
        <taxon>Bacillati</taxon>
        <taxon>Actinomycetota</taxon>
        <taxon>Actinomycetes</taxon>
        <taxon>Micrococcales</taxon>
        <taxon>Micrococcaceae</taxon>
        <taxon>Glutamicibacter</taxon>
    </lineage>
</organism>
<dbReference type="InterPro" id="IPR005000">
    <property type="entry name" value="Aldolase/citrate-lyase_domain"/>
</dbReference>
<dbReference type="PANTHER" id="PTHR32308">
    <property type="entry name" value="LYASE BETA SUBUNIT, PUTATIVE (AFU_ORTHOLOGUE AFUA_4G13030)-RELATED"/>
    <property type="match status" value="1"/>
</dbReference>
<dbReference type="PANTHER" id="PTHR32308:SF10">
    <property type="entry name" value="CITRATE LYASE SUBUNIT BETA"/>
    <property type="match status" value="1"/>
</dbReference>
<keyword evidence="8" id="KW-1185">Reference proteome</keyword>
<dbReference type="GO" id="GO:0006107">
    <property type="term" value="P:oxaloacetate metabolic process"/>
    <property type="evidence" value="ECO:0007669"/>
    <property type="project" value="TreeGrafter"/>
</dbReference>
<evidence type="ECO:0000259" key="6">
    <source>
        <dbReference type="Pfam" id="PF03328"/>
    </source>
</evidence>
<feature type="binding site" evidence="4">
    <location>
        <position position="60"/>
    </location>
    <ligand>
        <name>substrate</name>
    </ligand>
</feature>
<proteinExistence type="predicted"/>
<evidence type="ECO:0000256" key="2">
    <source>
        <dbReference type="ARBA" id="ARBA00022723"/>
    </source>
</evidence>
<dbReference type="OrthoDB" id="5172636at2"/>
<evidence type="ECO:0000313" key="7">
    <source>
        <dbReference type="EMBL" id="GED05141.1"/>
    </source>
</evidence>
<dbReference type="Proteomes" id="UP000316612">
    <property type="component" value="Unassembled WGS sequence"/>
</dbReference>
<keyword evidence="7" id="KW-0456">Lyase</keyword>
<keyword evidence="2 5" id="KW-0479">Metal-binding</keyword>
<reference evidence="7 8" key="1">
    <citation type="submission" date="2019-06" db="EMBL/GenBank/DDBJ databases">
        <title>Whole genome shotgun sequence of Glutamicibacter uratoxydans NBRC 15515.</title>
        <authorList>
            <person name="Hosoyama A."/>
            <person name="Uohara A."/>
            <person name="Ohji S."/>
            <person name="Ichikawa N."/>
        </authorList>
    </citation>
    <scope>NUCLEOTIDE SEQUENCE [LARGE SCALE GENOMIC DNA]</scope>
    <source>
        <strain evidence="7 8">NBRC 15515</strain>
    </source>
</reference>
<dbReference type="InterPro" id="IPR015813">
    <property type="entry name" value="Pyrv/PenolPyrv_kinase-like_dom"/>
</dbReference>
<keyword evidence="3 5" id="KW-0460">Magnesium</keyword>
<evidence type="ECO:0000256" key="5">
    <source>
        <dbReference type="PIRSR" id="PIRSR015582-2"/>
    </source>
</evidence>
<dbReference type="InterPro" id="IPR040442">
    <property type="entry name" value="Pyrv_kinase-like_dom_sf"/>
</dbReference>
<evidence type="ECO:0000256" key="3">
    <source>
        <dbReference type="ARBA" id="ARBA00022842"/>
    </source>
</evidence>
<evidence type="ECO:0000256" key="4">
    <source>
        <dbReference type="PIRSR" id="PIRSR015582-1"/>
    </source>
</evidence>
<dbReference type="Gene3D" id="3.20.20.60">
    <property type="entry name" value="Phosphoenolpyruvate-binding domains"/>
    <property type="match status" value="1"/>
</dbReference>
<dbReference type="SUPFAM" id="SSF51621">
    <property type="entry name" value="Phosphoenolpyruvate/pyruvate domain"/>
    <property type="match status" value="1"/>
</dbReference>
<feature type="binding site" evidence="5">
    <location>
        <position position="108"/>
    </location>
    <ligand>
        <name>Mg(2+)</name>
        <dbReference type="ChEBI" id="CHEBI:18420"/>
    </ligand>
</feature>
<dbReference type="GO" id="GO:0000287">
    <property type="term" value="F:magnesium ion binding"/>
    <property type="evidence" value="ECO:0007669"/>
    <property type="project" value="TreeGrafter"/>
</dbReference>
<dbReference type="Pfam" id="PF03328">
    <property type="entry name" value="HpcH_HpaI"/>
    <property type="match status" value="1"/>
</dbReference>
<accession>A0A4Y4DRL5</accession>